<sequence>MPAPGKATAMSTLSTAAEAASVGSRFLRSCARFGDAVAFRHPSAEGWVGLTWNEMADRATALAAGLIELGIAPGERVAIAASTRIEWVLADLAVALAGAVTTTVYPNTNAEDVAYILEDCGAVAVFAEDTDQVAKLRADGRWVGQVRTVVTFGRRGDEDTLGWDDLAALGRTRLRTDPACVRDTVASVGPEDLATIIYTSGTTGRPKGVELTHANWRYLVEAVASQDVLRRDHVQLLWLPLSHVFGKMLLAVQYEVGFSTAIDGRIDRIVDNLAAVQPTMMAAAPRIFEKIHGRVQSSATARGGIRAVIFKWAFRIGVDAVRRRQGGQAVGFWGRARLAVADRLVFHAIRERLGGRLEILVCGSAALATPIAEWFAAAGLPLLEGYGLTEATCVSFVNRPGRHRIGTVGPALPGTEVRIAADGEILLRGGGIMRGYHRLPEATVEVIDADGWFATGDIGELDADGYLRITDRKKDLAKTSGGKYVAPTAIESALKAACPLIGNAIVIAEGRKFASLLVTLDPDAIDGRSREEIESALGQAVADVNAGLNRWETVKRFRILPRELSVEAGEITPSLKIKRAVVAHHFAEAIESMYQEDPS</sequence>
<keyword evidence="3" id="KW-0276">Fatty acid metabolism</keyword>
<organism evidence="7 8">
    <name type="scientific">Glycomyces artemisiae</name>
    <dbReference type="NCBI Taxonomy" id="1076443"/>
    <lineage>
        <taxon>Bacteria</taxon>
        <taxon>Bacillati</taxon>
        <taxon>Actinomycetota</taxon>
        <taxon>Actinomycetes</taxon>
        <taxon>Glycomycetales</taxon>
        <taxon>Glycomycetaceae</taxon>
        <taxon>Glycomyces</taxon>
    </lineage>
</organism>
<evidence type="ECO:0000256" key="4">
    <source>
        <dbReference type="ARBA" id="ARBA00023098"/>
    </source>
</evidence>
<dbReference type="InterPro" id="IPR000873">
    <property type="entry name" value="AMP-dep_synth/lig_dom"/>
</dbReference>
<evidence type="ECO:0000313" key="8">
    <source>
        <dbReference type="Proteomes" id="UP000238176"/>
    </source>
</evidence>
<dbReference type="Pfam" id="PF23562">
    <property type="entry name" value="AMP-binding_C_3"/>
    <property type="match status" value="1"/>
</dbReference>
<evidence type="ECO:0000313" key="7">
    <source>
        <dbReference type="EMBL" id="PRY57194.1"/>
    </source>
</evidence>
<dbReference type="CDD" id="cd05907">
    <property type="entry name" value="VL_LC_FACS_like"/>
    <property type="match status" value="1"/>
</dbReference>
<evidence type="ECO:0000256" key="3">
    <source>
        <dbReference type="ARBA" id="ARBA00022832"/>
    </source>
</evidence>
<accession>A0A2T0UH34</accession>
<dbReference type="AlphaFoldDB" id="A0A2T0UH34"/>
<evidence type="ECO:0000256" key="1">
    <source>
        <dbReference type="ARBA" id="ARBA00006432"/>
    </source>
</evidence>
<keyword evidence="8" id="KW-1185">Reference proteome</keyword>
<dbReference type="Pfam" id="PF00501">
    <property type="entry name" value="AMP-binding"/>
    <property type="match status" value="1"/>
</dbReference>
<dbReference type="SUPFAM" id="SSF56801">
    <property type="entry name" value="Acetyl-CoA synthetase-like"/>
    <property type="match status" value="1"/>
</dbReference>
<gene>
    <name evidence="7" type="ORF">B0I28_10740</name>
</gene>
<comment type="caution">
    <text evidence="7">The sequence shown here is derived from an EMBL/GenBank/DDBJ whole genome shotgun (WGS) entry which is preliminary data.</text>
</comment>
<evidence type="ECO:0000256" key="5">
    <source>
        <dbReference type="ARBA" id="ARBA00032875"/>
    </source>
</evidence>
<proteinExistence type="inferred from homology"/>
<dbReference type="InterPro" id="IPR020845">
    <property type="entry name" value="AMP-binding_CS"/>
</dbReference>
<name>A0A2T0UH34_9ACTN</name>
<keyword evidence="2" id="KW-0436">Ligase</keyword>
<dbReference type="PROSITE" id="PS00455">
    <property type="entry name" value="AMP_BINDING"/>
    <property type="match status" value="1"/>
</dbReference>
<dbReference type="Gene3D" id="3.40.50.12780">
    <property type="entry name" value="N-terminal domain of ligase-like"/>
    <property type="match status" value="2"/>
</dbReference>
<dbReference type="PANTHER" id="PTHR43272">
    <property type="entry name" value="LONG-CHAIN-FATTY-ACID--COA LIGASE"/>
    <property type="match status" value="1"/>
</dbReference>
<dbReference type="Proteomes" id="UP000238176">
    <property type="component" value="Unassembled WGS sequence"/>
</dbReference>
<feature type="domain" description="AMP-dependent synthetase/ligase" evidence="6">
    <location>
        <begin position="28"/>
        <end position="437"/>
    </location>
</feature>
<dbReference type="GO" id="GO:0016020">
    <property type="term" value="C:membrane"/>
    <property type="evidence" value="ECO:0007669"/>
    <property type="project" value="TreeGrafter"/>
</dbReference>
<comment type="similarity">
    <text evidence="1">Belongs to the ATP-dependent AMP-binding enzyme family.</text>
</comment>
<dbReference type="EMBL" id="PVTJ01000007">
    <property type="protein sequence ID" value="PRY57194.1"/>
    <property type="molecule type" value="Genomic_DNA"/>
</dbReference>
<dbReference type="InterPro" id="IPR042099">
    <property type="entry name" value="ANL_N_sf"/>
</dbReference>
<dbReference type="PANTHER" id="PTHR43272:SF32">
    <property type="entry name" value="AMP-DEPENDENT SYNTHETASE_LIGASE DOMAIN-CONTAINING PROTEIN"/>
    <property type="match status" value="1"/>
</dbReference>
<evidence type="ECO:0000259" key="6">
    <source>
        <dbReference type="Pfam" id="PF00501"/>
    </source>
</evidence>
<keyword evidence="4" id="KW-0443">Lipid metabolism</keyword>
<reference evidence="7 8" key="1">
    <citation type="submission" date="2018-03" db="EMBL/GenBank/DDBJ databases">
        <title>Genomic Encyclopedia of Type Strains, Phase III (KMG-III): the genomes of soil and plant-associated and newly described type strains.</title>
        <authorList>
            <person name="Whitman W."/>
        </authorList>
    </citation>
    <scope>NUCLEOTIDE SEQUENCE [LARGE SCALE GENOMIC DNA]</scope>
    <source>
        <strain evidence="7 8">CGMCC 4.7067</strain>
    </source>
</reference>
<protein>
    <recommendedName>
        <fullName evidence="5">Acyl-CoA synthetase</fullName>
    </recommendedName>
</protein>
<dbReference type="GO" id="GO:0004467">
    <property type="term" value="F:long-chain fatty acid-CoA ligase activity"/>
    <property type="evidence" value="ECO:0007669"/>
    <property type="project" value="TreeGrafter"/>
</dbReference>
<evidence type="ECO:0000256" key="2">
    <source>
        <dbReference type="ARBA" id="ARBA00022598"/>
    </source>
</evidence>